<gene>
    <name evidence="1" type="ORF">Leucomu_10445</name>
</gene>
<dbReference type="Proteomes" id="UP000285768">
    <property type="component" value="Chromosome"/>
</dbReference>
<keyword evidence="2" id="KW-1185">Reference proteome</keyword>
<sequence length="63" mass="6113">MSENREAASVAAEAVEAEIRAGLDPNAGLQGAAGFADAETREILNLLGDGEAGGACCGGSCCA</sequence>
<reference evidence="1 2" key="1">
    <citation type="submission" date="2019-01" db="EMBL/GenBank/DDBJ databases">
        <title>Leucobacter muris sp. nov. isolated from the nose of a laboratory mouse.</title>
        <authorList>
            <person name="Benga L."/>
            <person name="Sproeer C."/>
            <person name="Schumann P."/>
            <person name="Verbarg S."/>
            <person name="Bunk B."/>
            <person name="Engelhardt E."/>
            <person name="Benten P.M."/>
            <person name="Sager M."/>
        </authorList>
    </citation>
    <scope>NUCLEOTIDE SEQUENCE [LARGE SCALE GENOMIC DNA]</scope>
    <source>
        <strain evidence="1 2">DSM 101948</strain>
    </source>
</reference>
<name>A0ABX5QGW9_9MICO</name>
<protein>
    <submittedName>
        <fullName evidence="1">Uncharacterized protein</fullName>
    </submittedName>
</protein>
<evidence type="ECO:0000313" key="2">
    <source>
        <dbReference type="Proteomes" id="UP000285768"/>
    </source>
</evidence>
<dbReference type="RefSeq" id="WP_128387188.1">
    <property type="nucleotide sequence ID" value="NZ_CP035037.1"/>
</dbReference>
<organism evidence="1 2">
    <name type="scientific">Leucobacter muris</name>
    <dbReference type="NCBI Taxonomy" id="1935379"/>
    <lineage>
        <taxon>Bacteria</taxon>
        <taxon>Bacillati</taxon>
        <taxon>Actinomycetota</taxon>
        <taxon>Actinomycetes</taxon>
        <taxon>Micrococcales</taxon>
        <taxon>Microbacteriaceae</taxon>
        <taxon>Leucobacter</taxon>
    </lineage>
</organism>
<accession>A0ABX5QGW9</accession>
<dbReference type="EMBL" id="CP035037">
    <property type="protein sequence ID" value="QAB18280.1"/>
    <property type="molecule type" value="Genomic_DNA"/>
</dbReference>
<proteinExistence type="predicted"/>
<evidence type="ECO:0000313" key="1">
    <source>
        <dbReference type="EMBL" id="QAB18280.1"/>
    </source>
</evidence>